<dbReference type="EMBL" id="PJLB01000011">
    <property type="protein sequence ID" value="PND00491.1"/>
    <property type="molecule type" value="Genomic_DNA"/>
</dbReference>
<proteinExistence type="predicted"/>
<evidence type="ECO:0008006" key="3">
    <source>
        <dbReference type="Google" id="ProtNLM"/>
    </source>
</evidence>
<evidence type="ECO:0000313" key="1">
    <source>
        <dbReference type="EMBL" id="PND00491.1"/>
    </source>
</evidence>
<name>A0AAX0WHU9_9BACT</name>
<evidence type="ECO:0000313" key="2">
    <source>
        <dbReference type="Proteomes" id="UP000236075"/>
    </source>
</evidence>
<dbReference type="Proteomes" id="UP000236075">
    <property type="component" value="Unassembled WGS sequence"/>
</dbReference>
<sequence>MPIVVNELIMLVFGRKGPPMPLSWFLPVMCHLSAGEAERWPGGTPEPASKGMKRPIPEFGTNVFLLRASLVQRRAALVCSGKRAGTKGPFPLP</sequence>
<dbReference type="AlphaFoldDB" id="A0AAX0WHU9"/>
<accession>A0AAX0WHU9</accession>
<reference evidence="1 2" key="1">
    <citation type="journal article" date="2017" name="BMC Genomics">
        <title>Genome sequencing of 39 Akkermansia muciniphila isolates reveals its population structure, genomic and functional diverisity, and global distribution in mammalian gut microbiotas.</title>
        <authorList>
            <person name="Guo X."/>
            <person name="Li S."/>
            <person name="Zhang J."/>
            <person name="Wu F."/>
            <person name="Li X."/>
            <person name="Wu D."/>
            <person name="Zhang M."/>
            <person name="Ou Z."/>
            <person name="Jie Z."/>
            <person name="Yan Q."/>
            <person name="Li P."/>
            <person name="Yi J."/>
            <person name="Peng Y."/>
        </authorList>
    </citation>
    <scope>NUCLEOTIDE SEQUENCE [LARGE SCALE GENOMIC DNA]</scope>
    <source>
        <strain evidence="1 2">GP28</strain>
    </source>
</reference>
<organism evidence="1 2">
    <name type="scientific">Akkermansia muciniphila</name>
    <dbReference type="NCBI Taxonomy" id="239935"/>
    <lineage>
        <taxon>Bacteria</taxon>
        <taxon>Pseudomonadati</taxon>
        <taxon>Verrucomicrobiota</taxon>
        <taxon>Verrucomicrobiia</taxon>
        <taxon>Verrucomicrobiales</taxon>
        <taxon>Akkermansiaceae</taxon>
        <taxon>Akkermansia</taxon>
    </lineage>
</organism>
<comment type="caution">
    <text evidence="1">The sequence shown here is derived from an EMBL/GenBank/DDBJ whole genome shotgun (WGS) entry which is preliminary data.</text>
</comment>
<gene>
    <name evidence="1" type="ORF">CXT95_09740</name>
</gene>
<protein>
    <recommendedName>
        <fullName evidence="3">Secreted protein</fullName>
    </recommendedName>
</protein>